<reference evidence="1" key="1">
    <citation type="submission" date="2022-09" db="EMBL/GenBank/DDBJ databases">
        <title>Actin cytoskeleton and complex cell architecture in an #Asgard archaeon.</title>
        <authorList>
            <person name="Ponce Toledo R.I."/>
            <person name="Schleper C."/>
            <person name="Rodrigues Oliveira T."/>
            <person name="Wollweber F."/>
            <person name="Xu J."/>
            <person name="Rittmann S."/>
            <person name="Klingl A."/>
            <person name="Pilhofer M."/>
        </authorList>
    </citation>
    <scope>NUCLEOTIDE SEQUENCE</scope>
    <source>
        <strain evidence="1">B-35</strain>
    </source>
</reference>
<protein>
    <recommendedName>
        <fullName evidence="3">Histidine phosphatase family protein</fullName>
    </recommendedName>
</protein>
<evidence type="ECO:0000313" key="1">
    <source>
        <dbReference type="EMBL" id="UYP44573.1"/>
    </source>
</evidence>
<accession>A0ABY6HM31</accession>
<evidence type="ECO:0000313" key="2">
    <source>
        <dbReference type="Proteomes" id="UP001208689"/>
    </source>
</evidence>
<dbReference type="SUPFAM" id="SSF53254">
    <property type="entry name" value="Phosphoglycerate mutase-like"/>
    <property type="match status" value="1"/>
</dbReference>
<dbReference type="Pfam" id="PF00300">
    <property type="entry name" value="His_Phos_1"/>
    <property type="match status" value="1"/>
</dbReference>
<dbReference type="InterPro" id="IPR029033">
    <property type="entry name" value="His_PPase_superfam"/>
</dbReference>
<proteinExistence type="predicted"/>
<evidence type="ECO:0008006" key="3">
    <source>
        <dbReference type="Google" id="ProtNLM"/>
    </source>
</evidence>
<dbReference type="InterPro" id="IPR013078">
    <property type="entry name" value="His_Pase_superF_clade-1"/>
</dbReference>
<dbReference type="Proteomes" id="UP001208689">
    <property type="component" value="Chromosome"/>
</dbReference>
<name>A0ABY6HM31_9ARCH</name>
<dbReference type="Gene3D" id="3.40.50.1240">
    <property type="entry name" value="Phosphoglycerate mutase-like"/>
    <property type="match status" value="1"/>
</dbReference>
<sequence length="237" mass="28101">MSNLADIHWNRDVLNIISQSEDLIPDLPAILMIRHSAREEPKDLLNAINAPLTELGKKLAIEFGDKLNISKQYRIFHSPKPRCKNTALKIQEGLDDNQVKTEFKGELDSLIRINSDRNIFAKYWNRDGEHRFVDYWFSGFYPKWEIEPAIVVAQRTAKDIMHNFQEIESNKVDLYISHDYSILVYLRYWCGILATKEWINYLGGFWLQFQKNHIFLLFGGNKYHIPYPAWWIWRPTQ</sequence>
<dbReference type="EMBL" id="CP104013">
    <property type="protein sequence ID" value="UYP44573.1"/>
    <property type="molecule type" value="Genomic_DNA"/>
</dbReference>
<gene>
    <name evidence="1" type="ORF">NEF87_000858</name>
</gene>
<keyword evidence="2" id="KW-1185">Reference proteome</keyword>
<organism evidence="1 2">
    <name type="scientific">Candidatus Lokiarchaeum ossiferum</name>
    <dbReference type="NCBI Taxonomy" id="2951803"/>
    <lineage>
        <taxon>Archaea</taxon>
        <taxon>Promethearchaeati</taxon>
        <taxon>Promethearchaeota</taxon>
        <taxon>Promethearchaeia</taxon>
        <taxon>Promethearchaeales</taxon>
        <taxon>Promethearchaeaceae</taxon>
        <taxon>Candidatus Lokiarchaeum</taxon>
    </lineage>
</organism>